<dbReference type="Gene3D" id="3.40.50.720">
    <property type="entry name" value="NAD(P)-binding Rossmann-like Domain"/>
    <property type="match status" value="1"/>
</dbReference>
<evidence type="ECO:0000256" key="1">
    <source>
        <dbReference type="ARBA" id="ARBA00006484"/>
    </source>
</evidence>
<gene>
    <name evidence="3" type="ORF">DR950_10555</name>
</gene>
<dbReference type="Proteomes" id="UP000263377">
    <property type="component" value="Unassembled WGS sequence"/>
</dbReference>
<proteinExistence type="inferred from homology"/>
<comment type="similarity">
    <text evidence="1">Belongs to the short-chain dehydrogenases/reductases (SDR) family.</text>
</comment>
<comment type="caution">
    <text evidence="3">The sequence shown here is derived from an EMBL/GenBank/DDBJ whole genome shotgun (WGS) entry which is preliminary data.</text>
</comment>
<evidence type="ECO:0000313" key="4">
    <source>
        <dbReference type="Proteomes" id="UP000263377"/>
    </source>
</evidence>
<dbReference type="InterPro" id="IPR020904">
    <property type="entry name" value="Sc_DH/Rdtase_CS"/>
</dbReference>
<organism evidence="3 4">
    <name type="scientific">Kitasatospora xanthocidica</name>
    <dbReference type="NCBI Taxonomy" id="83382"/>
    <lineage>
        <taxon>Bacteria</taxon>
        <taxon>Bacillati</taxon>
        <taxon>Actinomycetota</taxon>
        <taxon>Actinomycetes</taxon>
        <taxon>Kitasatosporales</taxon>
        <taxon>Streptomycetaceae</taxon>
        <taxon>Kitasatospora</taxon>
    </lineage>
</organism>
<dbReference type="PROSITE" id="PS00061">
    <property type="entry name" value="ADH_SHORT"/>
    <property type="match status" value="1"/>
</dbReference>
<name>A0A372ZRT7_9ACTN</name>
<dbReference type="GO" id="GO:0016020">
    <property type="term" value="C:membrane"/>
    <property type="evidence" value="ECO:0007669"/>
    <property type="project" value="TreeGrafter"/>
</dbReference>
<keyword evidence="4" id="KW-1185">Reference proteome</keyword>
<accession>A0A372ZRT7</accession>
<dbReference type="PRINTS" id="PR00081">
    <property type="entry name" value="GDHRDH"/>
</dbReference>
<dbReference type="InterPro" id="IPR002347">
    <property type="entry name" value="SDR_fam"/>
</dbReference>
<dbReference type="RefSeq" id="WP_117486824.1">
    <property type="nucleotide sequence ID" value="NZ_QVIG01000001.1"/>
</dbReference>
<sequence length="257" mass="26835">MASVPGEVAIVTGAASGIGRAAALRLARAGWAVAAVDVDAAGLEGLVREAPGARPFVCDVTDRTAVAAVVRDVGRELGPPRRLVRCAGVGVMGRLLDRDAADTLRVMDTVYGGTLRLVHAVVPAMAARGGGQVVILGSIAGWVPVPMGGAYGAAKAAVHFLAETVAAEHRKDRIQVVCVCPPAVETPMLDRMRDDSPELMGRVRGLGTEAVLDSMDRALARGRLWAFPGRGTRAMWTARRLAPRLLGRTIGRLVVGK</sequence>
<evidence type="ECO:0000256" key="2">
    <source>
        <dbReference type="ARBA" id="ARBA00023002"/>
    </source>
</evidence>
<protein>
    <submittedName>
        <fullName evidence="3">SDR family oxidoreductase</fullName>
    </submittedName>
</protein>
<dbReference type="SUPFAM" id="SSF51735">
    <property type="entry name" value="NAD(P)-binding Rossmann-fold domains"/>
    <property type="match status" value="1"/>
</dbReference>
<evidence type="ECO:0000313" key="3">
    <source>
        <dbReference type="EMBL" id="RGD58172.1"/>
    </source>
</evidence>
<dbReference type="Pfam" id="PF00106">
    <property type="entry name" value="adh_short"/>
    <property type="match status" value="1"/>
</dbReference>
<dbReference type="InterPro" id="IPR036291">
    <property type="entry name" value="NAD(P)-bd_dom_sf"/>
</dbReference>
<dbReference type="EMBL" id="QVIG01000001">
    <property type="protein sequence ID" value="RGD58172.1"/>
    <property type="molecule type" value="Genomic_DNA"/>
</dbReference>
<reference evidence="3 4" key="1">
    <citation type="submission" date="2018-08" db="EMBL/GenBank/DDBJ databases">
        <title>Diversity &amp; Physiological Properties of Lignin-Decomposing Actinobacteria from Soil.</title>
        <authorList>
            <person name="Roh S.G."/>
            <person name="Kim S.B."/>
        </authorList>
    </citation>
    <scope>NUCLEOTIDE SEQUENCE [LARGE SCALE GENOMIC DNA]</scope>
    <source>
        <strain evidence="3 4">MMS17-GH009</strain>
    </source>
</reference>
<dbReference type="CDD" id="cd05233">
    <property type="entry name" value="SDR_c"/>
    <property type="match status" value="1"/>
</dbReference>
<keyword evidence="2" id="KW-0560">Oxidoreductase</keyword>
<dbReference type="AlphaFoldDB" id="A0A372ZRT7"/>
<dbReference type="PANTHER" id="PTHR44196:SF1">
    <property type="entry name" value="DEHYDROGENASE_REDUCTASE SDR FAMILY MEMBER 7B"/>
    <property type="match status" value="1"/>
</dbReference>
<dbReference type="GO" id="GO:0016491">
    <property type="term" value="F:oxidoreductase activity"/>
    <property type="evidence" value="ECO:0007669"/>
    <property type="project" value="UniProtKB-KW"/>
</dbReference>
<dbReference type="PANTHER" id="PTHR44196">
    <property type="entry name" value="DEHYDROGENASE/REDUCTASE SDR FAMILY MEMBER 7B"/>
    <property type="match status" value="1"/>
</dbReference>